<evidence type="ECO:0000313" key="4">
    <source>
        <dbReference type="Proteomes" id="UP001281614"/>
    </source>
</evidence>
<name>A0AAE0D8N5_COLKA</name>
<dbReference type="Pfam" id="PF24809">
    <property type="entry name" value="DUF7708"/>
    <property type="match status" value="1"/>
</dbReference>
<dbReference type="SUPFAM" id="SSF52540">
    <property type="entry name" value="P-loop containing nucleoside triphosphate hydrolases"/>
    <property type="match status" value="1"/>
</dbReference>
<dbReference type="Gene3D" id="3.40.50.300">
    <property type="entry name" value="P-loop containing nucleotide triphosphate hydrolases"/>
    <property type="match status" value="1"/>
</dbReference>
<organism evidence="3 4">
    <name type="scientific">Colletotrichum kahawae</name>
    <name type="common">Coffee berry disease fungus</name>
    <dbReference type="NCBI Taxonomy" id="34407"/>
    <lineage>
        <taxon>Eukaryota</taxon>
        <taxon>Fungi</taxon>
        <taxon>Dikarya</taxon>
        <taxon>Ascomycota</taxon>
        <taxon>Pezizomycotina</taxon>
        <taxon>Sordariomycetes</taxon>
        <taxon>Hypocreomycetidae</taxon>
        <taxon>Glomerellales</taxon>
        <taxon>Glomerellaceae</taxon>
        <taxon>Colletotrichum</taxon>
        <taxon>Colletotrichum gloeosporioides species complex</taxon>
    </lineage>
</organism>
<dbReference type="EMBL" id="VYYT01000113">
    <property type="protein sequence ID" value="KAK2768084.1"/>
    <property type="molecule type" value="Genomic_DNA"/>
</dbReference>
<evidence type="ECO:0000259" key="2">
    <source>
        <dbReference type="PROSITE" id="PS50837"/>
    </source>
</evidence>
<keyword evidence="4" id="KW-1185">Reference proteome</keyword>
<accession>A0AAE0D8N5</accession>
<dbReference type="AlphaFoldDB" id="A0AAE0D8N5"/>
<dbReference type="PROSITE" id="PS50837">
    <property type="entry name" value="NACHT"/>
    <property type="match status" value="1"/>
</dbReference>
<protein>
    <submittedName>
        <fullName evidence="3">Nacht domain protein</fullName>
    </submittedName>
</protein>
<dbReference type="InterPro" id="IPR056125">
    <property type="entry name" value="DUF7708"/>
</dbReference>
<dbReference type="Pfam" id="PF24883">
    <property type="entry name" value="NPHP3_N"/>
    <property type="match status" value="1"/>
</dbReference>
<sequence length="605" mass="68865">MAADTPPWLEEAFESAKKNFLKSLTNPTKYDFSRIHSIDDVYNATDEIQKQQAQTKTLRGLNKLKPFINGLNQYAGTIEVFIQAKADILSLIWGPLKLLLQVASSVITAFEKVVAVLADIGSALPGFKKYAKIFQQNEEVRGVLGLFYSDILEVYTILLNFLAHRKRNIFFESLWPNIRDKLAVVQENIHQHKMLMTSQVTLEHILQASQARGKAVDEYEKAQQARDNQHFSNLLAEFAPHMYDSKLADILQRSSVASGKWLRSNDAFKQWLDPLVSSKRCIWLHGIPGSGKTVLTANIIRNLMNSDTQVAFVFLTYENQELAGGIPVFHSLIFHLLSKDCLARPIFFEAVKTHGRKLASDPECARKALMDILQNTVHPSVILDGLDEVNEERREWLLKSMLEILRECPKLKLLISSRREESMVRLLVNCSASIKVDAYNGEDIQEYAKIECEKWLDDLQHYGDRQMCVTASQAMESVVERSFGMFLYTKLVFDVLKDQGTVQDIQSELESLPDGLDQAYGRVHAHFTRNIKDKEQRIVKNILQWIACAFRPLRTEELLQILVIEPGAKNFTKGLRYARSVRLICGPIIEEVNGVVHFVHFSAKG</sequence>
<reference evidence="3" key="1">
    <citation type="submission" date="2023-02" db="EMBL/GenBank/DDBJ databases">
        <title>Colletotrichum kahawae CIFC_Que2 genome sequencing and assembly.</title>
        <authorList>
            <person name="Baroncelli R."/>
        </authorList>
    </citation>
    <scope>NUCLEOTIDE SEQUENCE</scope>
    <source>
        <strain evidence="3">CIFC_Que2</strain>
    </source>
</reference>
<feature type="domain" description="NACHT" evidence="2">
    <location>
        <begin position="280"/>
        <end position="418"/>
    </location>
</feature>
<dbReference type="InterPro" id="IPR007111">
    <property type="entry name" value="NACHT_NTPase"/>
</dbReference>
<dbReference type="InterPro" id="IPR027417">
    <property type="entry name" value="P-loop_NTPase"/>
</dbReference>
<dbReference type="PANTHER" id="PTHR10039">
    <property type="entry name" value="AMELOGENIN"/>
    <property type="match status" value="1"/>
</dbReference>
<proteinExistence type="predicted"/>
<gene>
    <name evidence="3" type="ORF">CKAH01_04652</name>
</gene>
<keyword evidence="1" id="KW-0677">Repeat</keyword>
<evidence type="ECO:0000313" key="3">
    <source>
        <dbReference type="EMBL" id="KAK2768084.1"/>
    </source>
</evidence>
<dbReference type="Pfam" id="PF22939">
    <property type="entry name" value="WHD_GPIID"/>
    <property type="match status" value="1"/>
</dbReference>
<dbReference type="PANTHER" id="PTHR10039:SF14">
    <property type="entry name" value="NACHT DOMAIN-CONTAINING PROTEIN"/>
    <property type="match status" value="1"/>
</dbReference>
<evidence type="ECO:0000256" key="1">
    <source>
        <dbReference type="ARBA" id="ARBA00022737"/>
    </source>
</evidence>
<dbReference type="InterPro" id="IPR056884">
    <property type="entry name" value="NPHP3-like_N"/>
</dbReference>
<dbReference type="InterPro" id="IPR054471">
    <property type="entry name" value="GPIID_WHD"/>
</dbReference>
<dbReference type="Proteomes" id="UP001281614">
    <property type="component" value="Unassembled WGS sequence"/>
</dbReference>
<comment type="caution">
    <text evidence="3">The sequence shown here is derived from an EMBL/GenBank/DDBJ whole genome shotgun (WGS) entry which is preliminary data.</text>
</comment>